<sequence length="188" mass="20956">MNRHPSSSFVTNHPARFTSATEWFRKKPRKLLIKCRIKVLEPIYEAASRIASLGPKLGRHPSILAGSAFIFGDTTTTSNGEDDARLASSVVARPRDKHFRLRDEARVARQLLPLPLECPREIRTLTGPNRPWDALEAFKLSSLKASASGDWDAVRIAASSCRYFPVIQTPALCLSTEPLIMTQQCRVS</sequence>
<gene>
    <name evidence="1" type="ORF">O181_003629</name>
</gene>
<dbReference type="EMBL" id="AVOT02000654">
    <property type="protein sequence ID" value="MBW0463914.1"/>
    <property type="molecule type" value="Genomic_DNA"/>
</dbReference>
<organism evidence="1 2">
    <name type="scientific">Austropuccinia psidii MF-1</name>
    <dbReference type="NCBI Taxonomy" id="1389203"/>
    <lineage>
        <taxon>Eukaryota</taxon>
        <taxon>Fungi</taxon>
        <taxon>Dikarya</taxon>
        <taxon>Basidiomycota</taxon>
        <taxon>Pucciniomycotina</taxon>
        <taxon>Pucciniomycetes</taxon>
        <taxon>Pucciniales</taxon>
        <taxon>Sphaerophragmiaceae</taxon>
        <taxon>Austropuccinia</taxon>
    </lineage>
</organism>
<reference evidence="1" key="1">
    <citation type="submission" date="2021-03" db="EMBL/GenBank/DDBJ databases">
        <title>Draft genome sequence of rust myrtle Austropuccinia psidii MF-1, a brazilian biotype.</title>
        <authorList>
            <person name="Quecine M.C."/>
            <person name="Pachon D.M.R."/>
            <person name="Bonatelli M.L."/>
            <person name="Correr F.H."/>
            <person name="Franceschini L.M."/>
            <person name="Leite T.F."/>
            <person name="Margarido G.R.A."/>
            <person name="Almeida C.A."/>
            <person name="Ferrarezi J.A."/>
            <person name="Labate C.A."/>
        </authorList>
    </citation>
    <scope>NUCLEOTIDE SEQUENCE</scope>
    <source>
        <strain evidence="1">MF-1</strain>
    </source>
</reference>
<comment type="caution">
    <text evidence="1">The sequence shown here is derived from an EMBL/GenBank/DDBJ whole genome shotgun (WGS) entry which is preliminary data.</text>
</comment>
<accession>A0A9Q3GE17</accession>
<dbReference type="AlphaFoldDB" id="A0A9Q3GE17"/>
<evidence type="ECO:0000313" key="1">
    <source>
        <dbReference type="EMBL" id="MBW0463914.1"/>
    </source>
</evidence>
<name>A0A9Q3GE17_9BASI</name>
<proteinExistence type="predicted"/>
<evidence type="ECO:0000313" key="2">
    <source>
        <dbReference type="Proteomes" id="UP000765509"/>
    </source>
</evidence>
<protein>
    <submittedName>
        <fullName evidence="1">Uncharacterized protein</fullName>
    </submittedName>
</protein>
<dbReference type="Proteomes" id="UP000765509">
    <property type="component" value="Unassembled WGS sequence"/>
</dbReference>
<keyword evidence="2" id="KW-1185">Reference proteome</keyword>